<organism evidence="11 13">
    <name type="scientific">Ardenticatena maritima</name>
    <dbReference type="NCBI Taxonomy" id="872965"/>
    <lineage>
        <taxon>Bacteria</taxon>
        <taxon>Bacillati</taxon>
        <taxon>Chloroflexota</taxon>
        <taxon>Ardenticatenia</taxon>
        <taxon>Ardenticatenales</taxon>
        <taxon>Ardenticatenaceae</taxon>
        <taxon>Ardenticatena</taxon>
    </lineage>
</organism>
<evidence type="ECO:0000256" key="5">
    <source>
        <dbReference type="ARBA" id="ARBA00023002"/>
    </source>
</evidence>
<keyword evidence="9" id="KW-0028">Amino-acid biosynthesis</keyword>
<evidence type="ECO:0000256" key="7">
    <source>
        <dbReference type="ARBA" id="ARBA00048126"/>
    </source>
</evidence>
<evidence type="ECO:0000256" key="6">
    <source>
        <dbReference type="ARBA" id="ARBA00023027"/>
    </source>
</evidence>
<dbReference type="Gene3D" id="3.40.50.720">
    <property type="entry name" value="NAD(P)-binding Rossmann-like Domain"/>
    <property type="match status" value="2"/>
</dbReference>
<evidence type="ECO:0000256" key="8">
    <source>
        <dbReference type="ARBA" id="ARBA00048731"/>
    </source>
</evidence>
<evidence type="ECO:0000256" key="3">
    <source>
        <dbReference type="ARBA" id="ARBA00005854"/>
    </source>
</evidence>
<dbReference type="PATRIC" id="fig|872965.6.peg.1824"/>
<dbReference type="Pfam" id="PF19304">
    <property type="entry name" value="PGDH_inter"/>
    <property type="match status" value="1"/>
</dbReference>
<dbReference type="InterPro" id="IPR029009">
    <property type="entry name" value="ASB_dom_sf"/>
</dbReference>
<dbReference type="SUPFAM" id="SSF51735">
    <property type="entry name" value="NAD(P)-binding Rossmann-fold domains"/>
    <property type="match status" value="1"/>
</dbReference>
<dbReference type="EMBL" id="LGKN01000005">
    <property type="protein sequence ID" value="KPL87711.1"/>
    <property type="molecule type" value="Genomic_DNA"/>
</dbReference>
<comment type="pathway">
    <text evidence="2 9">Amino-acid biosynthesis; L-serine biosynthesis; L-serine from 3-phospho-D-glycerate: step 1/3.</text>
</comment>
<reference evidence="13" key="3">
    <citation type="submission" date="2015-08" db="EMBL/GenBank/DDBJ databases">
        <title>Draft Genome Sequence of a Heterotrophic Facultative Anaerobic Bacterium Ardenticatena maritima Strain 110S.</title>
        <authorList>
            <person name="Kawaichi S."/>
            <person name="Yoshida T."/>
            <person name="Sako Y."/>
            <person name="Nakamura R."/>
        </authorList>
    </citation>
    <scope>NUCLEOTIDE SEQUENCE [LARGE SCALE GENOMIC DNA]</scope>
    <source>
        <strain evidence="13">110S</strain>
    </source>
</reference>
<sequence>MQEVAQPIERTHRPTTTRILVTEPLAESGLALLREEAEVDTRYKIPHEELVRIIPEYDALIVRSGTKVTRDVIEAGERLRVIGRAGTGVDNIDLRAATERGIIVVNAPTANCIAAAEHAIALMFAVARNIPQAHQAMQRGEWDRHRFVGTAVVDKVMGIVGFGRVGGEVARRARGLGMRVLAYDPYLPRERAQALGVELVSLEELLATADFISLHVPLVESTRNLINAERLALMKPTAYLINVARGGVVDEDALIQALDEGRLAGAALDVFSEEPPRDTRLATHPKIVTTPHLGASTTEAQIGVATEVARAVLMSLRGELAPTTVNAPMLAPETLRELRPFVDLAERLARLAVQLVAHGPSEVRIIYRGAFNEDTRLLRAAVIKGLLEPIGEYHVNFVNADLLAQQRGLRVVEERHTATDGLSETIEVRLTNGDYHSVQGAVLRGSPRVIRIGDFWIDLELQGCMLLCRNQDRPGMIGKVGAILGEADVNISFMQVGRDQPRGQAVMAIGLDEEPPADVLDQIRAIEGIEDVRLVEI</sequence>
<dbReference type="Proteomes" id="UP000037784">
    <property type="component" value="Unassembled WGS sequence"/>
</dbReference>
<dbReference type="PROSITE" id="PS00670">
    <property type="entry name" value="D_2_HYDROXYACID_DH_2"/>
    <property type="match status" value="1"/>
</dbReference>
<dbReference type="PROSITE" id="PS00065">
    <property type="entry name" value="D_2_HYDROXYACID_DH_1"/>
    <property type="match status" value="1"/>
</dbReference>
<evidence type="ECO:0000313" key="14">
    <source>
        <dbReference type="Proteomes" id="UP000050502"/>
    </source>
</evidence>
<comment type="function">
    <text evidence="1">Catalyzes the reversible oxidation of 3-phospho-D-glycerate to 3-phosphonooxypyruvate, the first step of the phosphorylated L-serine biosynthesis pathway. Also catalyzes the reversible oxidation of 2-hydroxyglutarate to 2-oxoglutarate.</text>
</comment>
<proteinExistence type="inferred from homology"/>
<dbReference type="CDD" id="cd04902">
    <property type="entry name" value="ACT_3PGDH-xct"/>
    <property type="match status" value="1"/>
</dbReference>
<dbReference type="InterPro" id="IPR002912">
    <property type="entry name" value="ACT_dom"/>
</dbReference>
<dbReference type="EC" id="1.1.1.95" evidence="9"/>
<dbReference type="InterPro" id="IPR029752">
    <property type="entry name" value="D-isomer_DH_CS1"/>
</dbReference>
<name>A0A0M9UCT7_9CHLR</name>
<evidence type="ECO:0000256" key="9">
    <source>
        <dbReference type="RuleBase" id="RU363003"/>
    </source>
</evidence>
<dbReference type="EMBL" id="BBZA01000137">
    <property type="protein sequence ID" value="GAP63314.1"/>
    <property type="molecule type" value="Genomic_DNA"/>
</dbReference>
<comment type="similarity">
    <text evidence="3 9">Belongs to the D-isomer specific 2-hydroxyacid dehydrogenase family.</text>
</comment>
<dbReference type="FunFam" id="3.30.70.260:FF:000008">
    <property type="entry name" value="D-3-phosphoglycerate dehydrogenase, chloroplastic"/>
    <property type="match status" value="1"/>
</dbReference>
<evidence type="ECO:0000259" key="10">
    <source>
        <dbReference type="PROSITE" id="PS51671"/>
    </source>
</evidence>
<dbReference type="SUPFAM" id="SSF55021">
    <property type="entry name" value="ACT-like"/>
    <property type="match status" value="1"/>
</dbReference>
<dbReference type="PANTHER" id="PTHR42938">
    <property type="entry name" value="FORMATE DEHYDROGENASE 1"/>
    <property type="match status" value="1"/>
</dbReference>
<dbReference type="GO" id="GO:0004617">
    <property type="term" value="F:phosphoglycerate dehydrogenase activity"/>
    <property type="evidence" value="ECO:0007669"/>
    <property type="project" value="UniProtKB-UniRule"/>
</dbReference>
<dbReference type="Pfam" id="PF00389">
    <property type="entry name" value="2-Hacid_dh"/>
    <property type="match status" value="1"/>
</dbReference>
<accession>A0A0M9UCT7</accession>
<dbReference type="Pfam" id="PF02826">
    <property type="entry name" value="2-Hacid_dh_C"/>
    <property type="match status" value="1"/>
</dbReference>
<dbReference type="CDD" id="cd12173">
    <property type="entry name" value="PGDH_4"/>
    <property type="match status" value="1"/>
</dbReference>
<reference evidence="11" key="1">
    <citation type="journal article" date="2015" name="Genome Announc.">
        <title>Draft Genome Sequence of a Heterotrophic Facultative Anaerobic Thermophilic Bacterium, Ardenticatena maritima Strain 110ST.</title>
        <authorList>
            <person name="Kawaichi S."/>
            <person name="Yoshida T."/>
            <person name="Sako Y."/>
            <person name="Nakamura R."/>
        </authorList>
    </citation>
    <scope>NUCLEOTIDE SEQUENCE [LARGE SCALE GENOMIC DNA]</scope>
    <source>
        <strain evidence="11">110S</strain>
    </source>
</reference>
<dbReference type="STRING" id="872965.SE16_08935"/>
<keyword evidence="6 9" id="KW-0520">NAD</keyword>
<dbReference type="UniPathway" id="UPA00135">
    <property type="reaction ID" value="UER00196"/>
</dbReference>
<dbReference type="SUPFAM" id="SSF52283">
    <property type="entry name" value="Formate/glycerate dehydrogenase catalytic domain-like"/>
    <property type="match status" value="1"/>
</dbReference>
<dbReference type="PANTHER" id="PTHR42938:SF47">
    <property type="entry name" value="HYDROXYPYRUVATE REDUCTASE"/>
    <property type="match status" value="1"/>
</dbReference>
<comment type="catalytic activity">
    <reaction evidence="8 9">
        <text>(2R)-3-phosphoglycerate + NAD(+) = 3-phosphooxypyruvate + NADH + H(+)</text>
        <dbReference type="Rhea" id="RHEA:12641"/>
        <dbReference type="ChEBI" id="CHEBI:15378"/>
        <dbReference type="ChEBI" id="CHEBI:18110"/>
        <dbReference type="ChEBI" id="CHEBI:57540"/>
        <dbReference type="ChEBI" id="CHEBI:57945"/>
        <dbReference type="ChEBI" id="CHEBI:58272"/>
        <dbReference type="EC" id="1.1.1.95"/>
    </reaction>
</comment>
<reference evidence="12 14" key="2">
    <citation type="submission" date="2015-07" db="EMBL/GenBank/DDBJ databases">
        <title>Whole genome sequence of Ardenticatena maritima DSM 23922.</title>
        <authorList>
            <person name="Hemp J."/>
            <person name="Ward L.M."/>
            <person name="Pace L.A."/>
            <person name="Fischer W.W."/>
        </authorList>
    </citation>
    <scope>NUCLEOTIDE SEQUENCE [LARGE SCALE GENOMIC DNA]</scope>
    <source>
        <strain evidence="12 14">110S</strain>
    </source>
</reference>
<dbReference type="SUPFAM" id="SSF143548">
    <property type="entry name" value="Serine metabolism enzymes domain"/>
    <property type="match status" value="1"/>
</dbReference>
<dbReference type="InterPro" id="IPR045865">
    <property type="entry name" value="ACT-like_dom_sf"/>
</dbReference>
<dbReference type="PROSITE" id="PS00671">
    <property type="entry name" value="D_2_HYDROXYACID_DH_3"/>
    <property type="match status" value="1"/>
</dbReference>
<dbReference type="InterPro" id="IPR036291">
    <property type="entry name" value="NAD(P)-bd_dom_sf"/>
</dbReference>
<protein>
    <recommendedName>
        <fullName evidence="4 9">D-3-phosphoglycerate dehydrogenase</fullName>
        <ecNumber evidence="9">1.1.1.95</ecNumber>
    </recommendedName>
</protein>
<evidence type="ECO:0000313" key="11">
    <source>
        <dbReference type="EMBL" id="GAP63314.1"/>
    </source>
</evidence>
<dbReference type="NCBIfam" id="TIGR01327">
    <property type="entry name" value="PGDH"/>
    <property type="match status" value="1"/>
</dbReference>
<keyword evidence="9" id="KW-0718">Serine biosynthesis</keyword>
<dbReference type="RefSeq" id="WP_054493168.1">
    <property type="nucleotide sequence ID" value="NZ_BBZA01000137.1"/>
</dbReference>
<gene>
    <name evidence="11" type="primary">serA</name>
    <name evidence="11" type="ORF">ARMA_1737</name>
    <name evidence="12" type="ORF">SE16_08935</name>
</gene>
<dbReference type="GO" id="GO:0006564">
    <property type="term" value="P:L-serine biosynthetic process"/>
    <property type="evidence" value="ECO:0007669"/>
    <property type="project" value="UniProtKB-UniRule"/>
</dbReference>
<dbReference type="InterPro" id="IPR006236">
    <property type="entry name" value="PGDH"/>
</dbReference>
<dbReference type="InterPro" id="IPR029753">
    <property type="entry name" value="D-isomer_DH_CS"/>
</dbReference>
<dbReference type="InterPro" id="IPR006139">
    <property type="entry name" value="D-isomer_2_OHA_DH_cat_dom"/>
</dbReference>
<comment type="catalytic activity">
    <reaction evidence="7">
        <text>(R)-2-hydroxyglutarate + NAD(+) = 2-oxoglutarate + NADH + H(+)</text>
        <dbReference type="Rhea" id="RHEA:49612"/>
        <dbReference type="ChEBI" id="CHEBI:15378"/>
        <dbReference type="ChEBI" id="CHEBI:15801"/>
        <dbReference type="ChEBI" id="CHEBI:16810"/>
        <dbReference type="ChEBI" id="CHEBI:57540"/>
        <dbReference type="ChEBI" id="CHEBI:57945"/>
        <dbReference type="EC" id="1.1.1.399"/>
    </reaction>
</comment>
<dbReference type="InterPro" id="IPR006140">
    <property type="entry name" value="D-isomer_DH_NAD-bd"/>
</dbReference>
<dbReference type="Proteomes" id="UP000050502">
    <property type="component" value="Unassembled WGS sequence"/>
</dbReference>
<evidence type="ECO:0000256" key="2">
    <source>
        <dbReference type="ARBA" id="ARBA00005216"/>
    </source>
</evidence>
<dbReference type="PROSITE" id="PS51671">
    <property type="entry name" value="ACT"/>
    <property type="match status" value="1"/>
</dbReference>
<dbReference type="Pfam" id="PF01842">
    <property type="entry name" value="ACT"/>
    <property type="match status" value="1"/>
</dbReference>
<comment type="caution">
    <text evidence="11">The sequence shown here is derived from an EMBL/GenBank/DDBJ whole genome shotgun (WGS) entry which is preliminary data.</text>
</comment>
<dbReference type="Gene3D" id="3.30.70.260">
    <property type="match status" value="1"/>
</dbReference>
<evidence type="ECO:0000313" key="13">
    <source>
        <dbReference type="Proteomes" id="UP000037784"/>
    </source>
</evidence>
<evidence type="ECO:0000256" key="1">
    <source>
        <dbReference type="ARBA" id="ARBA00003800"/>
    </source>
</evidence>
<dbReference type="OrthoDB" id="9792971at2"/>
<dbReference type="GO" id="GO:0051287">
    <property type="term" value="F:NAD binding"/>
    <property type="evidence" value="ECO:0007669"/>
    <property type="project" value="UniProtKB-UniRule"/>
</dbReference>
<dbReference type="FunCoup" id="A0A0M9UCT7">
    <property type="interactions" value="335"/>
</dbReference>
<dbReference type="Gene3D" id="3.30.1330.90">
    <property type="entry name" value="D-3-phosphoglycerate dehydrogenase, domain 3"/>
    <property type="match status" value="1"/>
</dbReference>
<dbReference type="AlphaFoldDB" id="A0A0M9UCT7"/>
<dbReference type="FunFam" id="3.30.1330.90:FF:000003">
    <property type="entry name" value="D-3-phosphoglycerate dehydrogenase"/>
    <property type="match status" value="1"/>
</dbReference>
<feature type="domain" description="ACT" evidence="10">
    <location>
        <begin position="465"/>
        <end position="537"/>
    </location>
</feature>
<dbReference type="FunFam" id="3.40.50.720:FF:000021">
    <property type="entry name" value="D-3-phosphoglycerate dehydrogenase"/>
    <property type="match status" value="1"/>
</dbReference>
<evidence type="ECO:0000256" key="4">
    <source>
        <dbReference type="ARBA" id="ARBA00021582"/>
    </source>
</evidence>
<dbReference type="InterPro" id="IPR045626">
    <property type="entry name" value="PGDH_ASB_dom"/>
</dbReference>
<keyword evidence="5 9" id="KW-0560">Oxidoreductase</keyword>
<keyword evidence="13" id="KW-1185">Reference proteome</keyword>
<evidence type="ECO:0000313" key="12">
    <source>
        <dbReference type="EMBL" id="KPL87711.1"/>
    </source>
</evidence>